<dbReference type="GO" id="GO:0055085">
    <property type="term" value="P:transmembrane transport"/>
    <property type="evidence" value="ECO:0007669"/>
    <property type="project" value="InterPro"/>
</dbReference>
<evidence type="ECO:0000256" key="4">
    <source>
        <dbReference type="ARBA" id="ARBA00023136"/>
    </source>
</evidence>
<feature type="transmembrane region" description="Helical" evidence="5">
    <location>
        <begin position="99"/>
        <end position="119"/>
    </location>
</feature>
<dbReference type="EMBL" id="JAAMRR010000284">
    <property type="protein sequence ID" value="NGX94702.1"/>
    <property type="molecule type" value="Genomic_DNA"/>
</dbReference>
<dbReference type="GO" id="GO:0016020">
    <property type="term" value="C:membrane"/>
    <property type="evidence" value="ECO:0007669"/>
    <property type="project" value="UniProtKB-SubCell"/>
</dbReference>
<comment type="subcellular location">
    <subcellularLocation>
        <location evidence="1">Membrane</location>
        <topology evidence="1">Multi-pass membrane protein</topology>
    </subcellularLocation>
</comment>
<name>A0A7C9REB1_9BRAD</name>
<protein>
    <submittedName>
        <fullName evidence="7">SulP family inorganic anion transporter</fullName>
    </submittedName>
</protein>
<dbReference type="InterPro" id="IPR011547">
    <property type="entry name" value="SLC26A/SulP_dom"/>
</dbReference>
<evidence type="ECO:0000313" key="7">
    <source>
        <dbReference type="EMBL" id="NGX94702.1"/>
    </source>
</evidence>
<comment type="caution">
    <text evidence="7">The sequence shown here is derived from an EMBL/GenBank/DDBJ whole genome shotgun (WGS) entry which is preliminary data.</text>
</comment>
<dbReference type="InterPro" id="IPR001902">
    <property type="entry name" value="SLC26A/SulP_fam"/>
</dbReference>
<feature type="domain" description="SLC26A/SulP transporter" evidence="6">
    <location>
        <begin position="15"/>
        <end position="154"/>
    </location>
</feature>
<evidence type="ECO:0000256" key="2">
    <source>
        <dbReference type="ARBA" id="ARBA00022692"/>
    </source>
</evidence>
<evidence type="ECO:0000256" key="3">
    <source>
        <dbReference type="ARBA" id="ARBA00022989"/>
    </source>
</evidence>
<keyword evidence="2 5" id="KW-0812">Transmembrane</keyword>
<dbReference type="Proteomes" id="UP000480266">
    <property type="component" value="Unassembled WGS sequence"/>
</dbReference>
<feature type="transmembrane region" description="Helical" evidence="5">
    <location>
        <begin position="75"/>
        <end position="93"/>
    </location>
</feature>
<feature type="transmembrane region" description="Helical" evidence="5">
    <location>
        <begin position="12"/>
        <end position="36"/>
    </location>
</feature>
<keyword evidence="3 5" id="KW-1133">Transmembrane helix</keyword>
<feature type="non-terminal residue" evidence="7">
    <location>
        <position position="159"/>
    </location>
</feature>
<evidence type="ECO:0000259" key="6">
    <source>
        <dbReference type="Pfam" id="PF00916"/>
    </source>
</evidence>
<feature type="transmembrane region" description="Helical" evidence="5">
    <location>
        <begin position="42"/>
        <end position="63"/>
    </location>
</feature>
<proteinExistence type="predicted"/>
<evidence type="ECO:0000256" key="5">
    <source>
        <dbReference type="SAM" id="Phobius"/>
    </source>
</evidence>
<gene>
    <name evidence="7" type="ORF">G4V63_05565</name>
</gene>
<accession>A0A7C9REB1</accession>
<feature type="transmembrane region" description="Helical" evidence="5">
    <location>
        <begin position="131"/>
        <end position="151"/>
    </location>
</feature>
<organism evidence="7 8">
    <name type="scientific">Candidatus Afipia apatlaquensis</name>
    <dbReference type="NCBI Taxonomy" id="2712852"/>
    <lineage>
        <taxon>Bacteria</taxon>
        <taxon>Pseudomonadati</taxon>
        <taxon>Pseudomonadota</taxon>
        <taxon>Alphaproteobacteria</taxon>
        <taxon>Hyphomicrobiales</taxon>
        <taxon>Nitrobacteraceae</taxon>
        <taxon>Afipia</taxon>
    </lineage>
</organism>
<dbReference type="Pfam" id="PF00916">
    <property type="entry name" value="Sulfate_transp"/>
    <property type="match status" value="1"/>
</dbReference>
<reference evidence="7" key="1">
    <citation type="submission" date="2020-02" db="EMBL/GenBank/DDBJ databases">
        <title>Draft genome sequence of Candidatus Afipia apatlaquensis IBT-C3, a potential strain for decolorization of textile dyes.</title>
        <authorList>
            <person name="Sanchez-Reyes A."/>
            <person name="Breton-Deval L."/>
            <person name="Mangelson H."/>
            <person name="Sanchez-Flores A."/>
        </authorList>
    </citation>
    <scope>NUCLEOTIDE SEQUENCE [LARGE SCALE GENOMIC DNA]</scope>
    <source>
        <strain evidence="7">IBT-C3</strain>
    </source>
</reference>
<evidence type="ECO:0000313" key="8">
    <source>
        <dbReference type="Proteomes" id="UP000480266"/>
    </source>
</evidence>
<dbReference type="AlphaFoldDB" id="A0A7C9REB1"/>
<keyword evidence="8" id="KW-1185">Reference proteome</keyword>
<evidence type="ECO:0000256" key="1">
    <source>
        <dbReference type="ARBA" id="ARBA00004141"/>
    </source>
</evidence>
<keyword evidence="4 5" id="KW-0472">Membrane</keyword>
<sequence>MPGRTLPGGYSLAFLKGDLSGGLVAGVIALPLALAFGVQSGLGAAAGLYGAIALGILAAALGGTRTQASGPTGPMTVVSASVVATAIATTGSVEAGLGIALLAFLCGGILQVVLGLVGVGKYVKFFPYPVVSGFMSGVGLIIIVLQIWPFLGSASPKSP</sequence>
<dbReference type="PANTHER" id="PTHR11814">
    <property type="entry name" value="SULFATE TRANSPORTER"/>
    <property type="match status" value="1"/>
</dbReference>